<dbReference type="EMBL" id="JBCNJP010000025">
    <property type="protein sequence ID" value="KAK9053929.1"/>
    <property type="molecule type" value="Genomic_DNA"/>
</dbReference>
<proteinExistence type="predicted"/>
<dbReference type="Proteomes" id="UP001408789">
    <property type="component" value="Unassembled WGS sequence"/>
</dbReference>
<comment type="caution">
    <text evidence="2">The sequence shown here is derived from an EMBL/GenBank/DDBJ whole genome shotgun (WGS) entry which is preliminary data.</text>
</comment>
<name>A0AAP0CBR7_9ASTR</name>
<dbReference type="AlphaFoldDB" id="A0AAP0CBR7"/>
<accession>A0AAP0CBR7</accession>
<evidence type="ECO:0000259" key="1">
    <source>
        <dbReference type="Pfam" id="PF26130"/>
    </source>
</evidence>
<evidence type="ECO:0000313" key="3">
    <source>
        <dbReference type="Proteomes" id="UP001408789"/>
    </source>
</evidence>
<dbReference type="InterPro" id="IPR058594">
    <property type="entry name" value="PB1-like_dom_pln"/>
</dbReference>
<organism evidence="2 3">
    <name type="scientific">Deinandra increscens subsp. villosa</name>
    <dbReference type="NCBI Taxonomy" id="3103831"/>
    <lineage>
        <taxon>Eukaryota</taxon>
        <taxon>Viridiplantae</taxon>
        <taxon>Streptophyta</taxon>
        <taxon>Embryophyta</taxon>
        <taxon>Tracheophyta</taxon>
        <taxon>Spermatophyta</taxon>
        <taxon>Magnoliopsida</taxon>
        <taxon>eudicotyledons</taxon>
        <taxon>Gunneridae</taxon>
        <taxon>Pentapetalae</taxon>
        <taxon>asterids</taxon>
        <taxon>campanulids</taxon>
        <taxon>Asterales</taxon>
        <taxon>Asteraceae</taxon>
        <taxon>Asteroideae</taxon>
        <taxon>Heliantheae alliance</taxon>
        <taxon>Madieae</taxon>
        <taxon>Madiinae</taxon>
        <taxon>Deinandra</taxon>
    </lineage>
</organism>
<sequence length="505" mass="56174">MEGVDNVELFVRKSLTDEDIKIVYSKQFIIIEYYRPFLCDILAKKGLIVIVGSGYDTLFTIKLHHGGKFTKFPSRCYVDGEIDHIDMIDVDKFCVHDLDGVMLRLGYTSKEPIYYHFLQPGKDLDYGLQTLSSDSDVLKMTSFVPQHRVIFVYTEHGHSKLPIVSNSHVRIEEINEGDEIVNGKEVVSNVMSSKSVNGMKNVMSNSNVMKKNILLLEWDENMNVADKSVNVYGVETVEEDCVADVDEEDDTDYIVDECNNMDDYEVDMRNFRINVDSDVDDVLEEDNEASEDEVLDNDTFVDGRQRNPHHGTIHFYLGQVFGTKEECKTLIRDHSVETRRNIRVIKDEDFRVRAICKGSMGDFGSSSNGPTLPKQKSKRVVLQQEKGVLLLSTAAAYTGNSFVWLSTVMFRMFSSAVFVCSSSALTADSASMGHVADANAVTGTTPTSANIEDSTYVTTNVGTAKRNIVAELEPENMILHSVSLAASDGGGDGIVTTAATIVGEE</sequence>
<feature type="domain" description="PB1-like" evidence="1">
    <location>
        <begin position="56"/>
        <end position="156"/>
    </location>
</feature>
<protein>
    <recommendedName>
        <fullName evidence="1">PB1-like domain-containing protein</fullName>
    </recommendedName>
</protein>
<dbReference type="Pfam" id="PF26130">
    <property type="entry name" value="PB1-like"/>
    <property type="match status" value="1"/>
</dbReference>
<keyword evidence="3" id="KW-1185">Reference proteome</keyword>
<reference evidence="2 3" key="1">
    <citation type="submission" date="2024-04" db="EMBL/GenBank/DDBJ databases">
        <title>The reference genome of an endangered Asteraceae, Deinandra increscens subsp. villosa, native to the Central Coast of California.</title>
        <authorList>
            <person name="Guilliams M."/>
            <person name="Hasenstab-Lehman K."/>
            <person name="Meyer R."/>
            <person name="Mcevoy S."/>
        </authorList>
    </citation>
    <scope>NUCLEOTIDE SEQUENCE [LARGE SCALE GENOMIC DNA]</scope>
    <source>
        <tissue evidence="2">Leaf</tissue>
    </source>
</reference>
<gene>
    <name evidence="2" type="ORF">SSX86_025004</name>
</gene>
<evidence type="ECO:0000313" key="2">
    <source>
        <dbReference type="EMBL" id="KAK9053929.1"/>
    </source>
</evidence>